<organism evidence="1 2">
    <name type="scientific">Gimesia panareensis</name>
    <dbReference type="NCBI Taxonomy" id="2527978"/>
    <lineage>
        <taxon>Bacteria</taxon>
        <taxon>Pseudomonadati</taxon>
        <taxon>Planctomycetota</taxon>
        <taxon>Planctomycetia</taxon>
        <taxon>Planctomycetales</taxon>
        <taxon>Planctomycetaceae</taxon>
        <taxon>Gimesia</taxon>
    </lineage>
</organism>
<evidence type="ECO:0000313" key="2">
    <source>
        <dbReference type="Proteomes" id="UP000320839"/>
    </source>
</evidence>
<dbReference type="Proteomes" id="UP000320839">
    <property type="component" value="Chromosome"/>
</dbReference>
<evidence type="ECO:0000313" key="1">
    <source>
        <dbReference type="EMBL" id="QDV16546.1"/>
    </source>
</evidence>
<reference evidence="1 2" key="1">
    <citation type="submission" date="2019-02" db="EMBL/GenBank/DDBJ databases">
        <title>Deep-cultivation of Planctomycetes and their phenomic and genomic characterization uncovers novel biology.</title>
        <authorList>
            <person name="Wiegand S."/>
            <person name="Jogler M."/>
            <person name="Boedeker C."/>
            <person name="Pinto D."/>
            <person name="Vollmers J."/>
            <person name="Rivas-Marin E."/>
            <person name="Kohn T."/>
            <person name="Peeters S.H."/>
            <person name="Heuer A."/>
            <person name="Rast P."/>
            <person name="Oberbeckmann S."/>
            <person name="Bunk B."/>
            <person name="Jeske O."/>
            <person name="Meyerdierks A."/>
            <person name="Storesund J.E."/>
            <person name="Kallscheuer N."/>
            <person name="Luecker S."/>
            <person name="Lage O.M."/>
            <person name="Pohl T."/>
            <person name="Merkel B.J."/>
            <person name="Hornburger P."/>
            <person name="Mueller R.-W."/>
            <person name="Bruemmer F."/>
            <person name="Labrenz M."/>
            <person name="Spormann A.M."/>
            <person name="Op den Camp H."/>
            <person name="Overmann J."/>
            <person name="Amann R."/>
            <person name="Jetten M.S.M."/>
            <person name="Mascher T."/>
            <person name="Medema M.H."/>
            <person name="Devos D.P."/>
            <person name="Kaster A.-K."/>
            <person name="Ovreas L."/>
            <person name="Rohde M."/>
            <person name="Galperin M.Y."/>
            <person name="Jogler C."/>
        </authorList>
    </citation>
    <scope>NUCLEOTIDE SEQUENCE [LARGE SCALE GENOMIC DNA]</scope>
    <source>
        <strain evidence="1 2">Pan153</strain>
    </source>
</reference>
<dbReference type="AlphaFoldDB" id="A0A518FJQ3"/>
<protein>
    <submittedName>
        <fullName evidence="1">Uncharacterized protein</fullName>
    </submittedName>
</protein>
<proteinExistence type="predicted"/>
<sequence length="44" mass="5293">MKEQEINQQAFYERRCEYCVWFVDGPILKTERTGIEYGFDSALK</sequence>
<name>A0A518FJQ3_9PLAN</name>
<accession>A0A518FJQ3</accession>
<gene>
    <name evidence="1" type="ORF">Pan153_11760</name>
</gene>
<dbReference type="EMBL" id="CP036317">
    <property type="protein sequence ID" value="QDV16546.1"/>
    <property type="molecule type" value="Genomic_DNA"/>
</dbReference>